<dbReference type="Proteomes" id="UP000663929">
    <property type="component" value="Chromosome"/>
</dbReference>
<keyword evidence="4" id="KW-1185">Reference proteome</keyword>
<dbReference type="RefSeq" id="WP_237378420.1">
    <property type="nucleotide sequence ID" value="NZ_CP071793.1"/>
</dbReference>
<evidence type="ECO:0000313" key="4">
    <source>
        <dbReference type="Proteomes" id="UP000663929"/>
    </source>
</evidence>
<dbReference type="EMBL" id="CP071793">
    <property type="protein sequence ID" value="QTD48769.1"/>
    <property type="molecule type" value="Genomic_DNA"/>
</dbReference>
<dbReference type="InterPro" id="IPR011990">
    <property type="entry name" value="TPR-like_helical_dom_sf"/>
</dbReference>
<name>A0A8A4TF96_SULCO</name>
<dbReference type="SMART" id="SM00028">
    <property type="entry name" value="TPR"/>
    <property type="match status" value="4"/>
</dbReference>
<accession>A0A8A4TF96</accession>
<dbReference type="PANTHER" id="PTHR44858">
    <property type="entry name" value="TETRATRICOPEPTIDE REPEAT PROTEIN 6"/>
    <property type="match status" value="1"/>
</dbReference>
<organism evidence="3 4">
    <name type="scientific">Sulfidibacter corallicola</name>
    <dbReference type="NCBI Taxonomy" id="2818388"/>
    <lineage>
        <taxon>Bacteria</taxon>
        <taxon>Pseudomonadati</taxon>
        <taxon>Acidobacteriota</taxon>
        <taxon>Holophagae</taxon>
        <taxon>Acanthopleuribacterales</taxon>
        <taxon>Acanthopleuribacteraceae</taxon>
        <taxon>Sulfidibacter</taxon>
    </lineage>
</organism>
<reference evidence="3" key="1">
    <citation type="submission" date="2021-03" db="EMBL/GenBank/DDBJ databases">
        <title>Acanthopleuribacteraceae sp. M133.</title>
        <authorList>
            <person name="Wang G."/>
        </authorList>
    </citation>
    <scope>NUCLEOTIDE SEQUENCE</scope>
    <source>
        <strain evidence="3">M133</strain>
    </source>
</reference>
<evidence type="ECO:0000256" key="1">
    <source>
        <dbReference type="ARBA" id="ARBA00022737"/>
    </source>
</evidence>
<dbReference type="KEGG" id="scor:J3U87_24575"/>
<keyword evidence="1" id="KW-0677">Repeat</keyword>
<dbReference type="Gene3D" id="1.25.40.10">
    <property type="entry name" value="Tetratricopeptide repeat domain"/>
    <property type="match status" value="2"/>
</dbReference>
<dbReference type="InterPro" id="IPR019734">
    <property type="entry name" value="TPR_rpt"/>
</dbReference>
<dbReference type="SUPFAM" id="SSF48452">
    <property type="entry name" value="TPR-like"/>
    <property type="match status" value="1"/>
</dbReference>
<evidence type="ECO:0008006" key="5">
    <source>
        <dbReference type="Google" id="ProtNLM"/>
    </source>
</evidence>
<dbReference type="InterPro" id="IPR050498">
    <property type="entry name" value="Ycf3"/>
</dbReference>
<gene>
    <name evidence="3" type="ORF">J3U87_24575</name>
</gene>
<evidence type="ECO:0000313" key="3">
    <source>
        <dbReference type="EMBL" id="QTD48769.1"/>
    </source>
</evidence>
<dbReference type="PANTHER" id="PTHR44858:SF1">
    <property type="entry name" value="UDP-N-ACETYLGLUCOSAMINE--PEPTIDE N-ACETYLGLUCOSAMINYLTRANSFERASE SPINDLY-RELATED"/>
    <property type="match status" value="1"/>
</dbReference>
<proteinExistence type="predicted"/>
<evidence type="ECO:0000256" key="2">
    <source>
        <dbReference type="ARBA" id="ARBA00022803"/>
    </source>
</evidence>
<keyword evidence="2" id="KW-0802">TPR repeat</keyword>
<sequence>MSAEAVVATRRRAHELAHRGERARLQGDLAGSLTLFDEALALCPEYPWALAHRGATYRLLGAERYRAAMDDFNRALALKPDYVWAIAFRARLHELFRDYAAALEDFDRAIARDERIIGHWRAERAMLLGFLGRFEEAVAQSDEALAVEPRDHFAAYARAVHLYLWRGPDAAAEAVAAVRAMLRPLAAGGPEQGIALYRLAGLDALQGRRASALHLFTQAKPLEAEAILFARHDLAWLDFRHESAFQEMVRDVTGDLTIG</sequence>
<protein>
    <recommendedName>
        <fullName evidence="5">Tetratricopeptide repeat protein</fullName>
    </recommendedName>
</protein>
<dbReference type="AlphaFoldDB" id="A0A8A4TF96"/>